<dbReference type="GO" id="GO:0016020">
    <property type="term" value="C:membrane"/>
    <property type="evidence" value="ECO:0007669"/>
    <property type="project" value="UniProtKB-SubCell"/>
</dbReference>
<accession>A0A100IJZ1</accession>
<dbReference type="GO" id="GO:0000981">
    <property type="term" value="F:DNA-binding transcription factor activity, RNA polymerase II-specific"/>
    <property type="evidence" value="ECO:0007669"/>
    <property type="project" value="InterPro"/>
</dbReference>
<dbReference type="GO" id="GO:0008270">
    <property type="term" value="F:zinc ion binding"/>
    <property type="evidence" value="ECO:0007669"/>
    <property type="project" value="InterPro"/>
</dbReference>
<dbReference type="PRINTS" id="PR00171">
    <property type="entry name" value="SUGRTRNSPORT"/>
</dbReference>
<dbReference type="PANTHER" id="PTHR48022">
    <property type="entry name" value="PLASTIDIC GLUCOSE TRANSPORTER 4"/>
    <property type="match status" value="1"/>
</dbReference>
<feature type="transmembrane region" description="Helical" evidence="12">
    <location>
        <begin position="1071"/>
        <end position="1089"/>
    </location>
</feature>
<feature type="region of interest" description="Disordered" evidence="11">
    <location>
        <begin position="1157"/>
        <end position="1190"/>
    </location>
</feature>
<dbReference type="FunFam" id="1.20.1250.20:FF:000090">
    <property type="entry name" value="MFS sugar transporter, putative"/>
    <property type="match status" value="1"/>
</dbReference>
<dbReference type="InterPro" id="IPR001138">
    <property type="entry name" value="Zn2Cys6_DnaBD"/>
</dbReference>
<dbReference type="InterPro" id="IPR020846">
    <property type="entry name" value="MFS_dom"/>
</dbReference>
<evidence type="ECO:0000256" key="6">
    <source>
        <dbReference type="ARBA" id="ARBA00023015"/>
    </source>
</evidence>
<evidence type="ECO:0000256" key="8">
    <source>
        <dbReference type="ARBA" id="ARBA00023136"/>
    </source>
</evidence>
<reference evidence="16" key="1">
    <citation type="journal article" date="2016" name="Genome Announc.">
        <title>Draft genome sequence of Aspergillus niger strain An76.</title>
        <authorList>
            <person name="Gong W."/>
            <person name="Cheng Z."/>
            <person name="Zhang H."/>
            <person name="Liu L."/>
            <person name="Gao P."/>
            <person name="Wang L."/>
        </authorList>
    </citation>
    <scope>NUCLEOTIDE SEQUENCE [LARGE SCALE GENOMIC DNA]</scope>
    <source>
        <strain evidence="16">An76</strain>
    </source>
</reference>
<keyword evidence="4 12" id="KW-0812">Transmembrane</keyword>
<sequence>MHLLTEHKAPRARGMGRSGPRRRTGCLTCRARKVRCDETKPTCANCTRLRLQCTYKSTIQTVIPRQRHNSQSSGTVASAASAPTSTASTTSPDRPDVNFFHTVLCNDRLSASNSGSPQQAGPSSRPSQQHQQPLGADNITSFDILSFIGEITSDFQQKHLDLTTNGLAGFPAGSVPAAIASEELDQNERPISWNAGSVSVIHGDRSELGSASDTSGGSSSSSGHGRLTYEYRLFAHFVEGDPPPTIFGPVDLDWEYVRANVVAQSRDSRAVLHGIYCYAEIHEALVEGKAWKLASRYHQLACSEVQSCLLGEVEETVLKRVFTTVLLLMLAELLSTPDLWGSGTSFLHSAYLLLQRFHHRTKLWTGVSSVIVSWVSLLDVKALIAGRDGDPLIDLGSLSSKANTTSELAMEDKLFDNSSDEEPPKPAYLMREAITGPAFRFFLQTQQVIRRIVCIDLHHRSRGTVSDEFEVLQIAHQVGADLETLWNRRPRVLDVYSTPEDLFDTLQPAIAIEICRTFRQYIANFLAIFIYLHRVAFAIYPRTDRVHRAVDRIIQLATAEVESGSDQQHLPASFVWPLFVAGLEGSMEQRRWIVKEMQRITGSCSSRCHDPERIRGSSRTARHPHAGKALLLLEEMTRRQDASRTWADSRHHDPPPSGNQSAFRLYWLTAIVCCGGLLFGYDSGVIGGVLTFESFHRSFRYTAADETRVSAIAVGVQQASALLGCLLIWPFTNRLGRRPAMAVCSLIFCTGVIFELLDTHSLSVFYVGRVICGLGIGGSATVIPIYLSEMSPTDKRARLGSCYQFAFTIGILVSYWIDYGMQFAPANALQWQIPFAVQLIPGALMGLGMLTLRESVRWLLSHDHDKNESKAWDSLTWIRSSNGPHVRAEYQQMKSSIERDAHATADFSPKELLSKSNSHRLALAVCLFIAQQSMGPTALAYFGPQFFALLVGNNAHLTLLLTGIFGGLKVIGCLIFIVWVADRFGRRPLLILGALAMSICMITTSVVVKSTNVPTPHPSTNNPSNTTPTITNSGLLTVSLIYLAIVFYNLSWGPLPWPCTAELFNTRIREPGVAIGVAAQWLSNFVWSFSTPYVLAGAKWATFLIFGILDASFAVFVWFFLPETRGRSLEEIDALFGDDEDKLHHDDSLSSALLVGEQEQEQEIDRDCEQDGIVSDDDAGAKTSEERVEV</sequence>
<dbReference type="Gene3D" id="1.20.1250.20">
    <property type="entry name" value="MFS general substrate transporter like domains"/>
    <property type="match status" value="1"/>
</dbReference>
<keyword evidence="3" id="KW-0813">Transport</keyword>
<dbReference type="OrthoDB" id="648861at2759"/>
<dbReference type="PANTHER" id="PTHR48022:SF25">
    <property type="entry name" value="QUINATE TRANSPORTER, PUTATIVE (AFU_ORTHOLOGUE AFUA_5G12950)-RELATED"/>
    <property type="match status" value="1"/>
</dbReference>
<keyword evidence="10" id="KW-0539">Nucleus</keyword>
<dbReference type="InterPro" id="IPR050360">
    <property type="entry name" value="MFS_Sugar_Transporters"/>
</dbReference>
<evidence type="ECO:0000256" key="4">
    <source>
        <dbReference type="ARBA" id="ARBA00022692"/>
    </source>
</evidence>
<feature type="domain" description="Major facilitator superfamily (MFS) profile" evidence="14">
    <location>
        <begin position="668"/>
        <end position="1125"/>
    </location>
</feature>
<feature type="transmembrane region" description="Helical" evidence="12">
    <location>
        <begin position="988"/>
        <end position="1008"/>
    </location>
</feature>
<keyword evidence="8 12" id="KW-0472">Membrane</keyword>
<dbReference type="Pfam" id="PF00083">
    <property type="entry name" value="Sugar_tr"/>
    <property type="match status" value="1"/>
</dbReference>
<dbReference type="InterPro" id="IPR036259">
    <property type="entry name" value="MFS_trans_sf"/>
</dbReference>
<evidence type="ECO:0000256" key="7">
    <source>
        <dbReference type="ARBA" id="ARBA00023125"/>
    </source>
</evidence>
<feature type="transmembrane region" description="Helical" evidence="12">
    <location>
        <begin position="763"/>
        <end position="787"/>
    </location>
</feature>
<dbReference type="GO" id="GO:0003677">
    <property type="term" value="F:DNA binding"/>
    <property type="evidence" value="ECO:0007669"/>
    <property type="project" value="UniProtKB-KW"/>
</dbReference>
<dbReference type="VEuPathDB" id="FungiDB:ATCC64974_5090"/>
<feature type="transmembrane region" description="Helical" evidence="12">
    <location>
        <begin position="665"/>
        <end position="689"/>
    </location>
</feature>
<dbReference type="SUPFAM" id="SSF103473">
    <property type="entry name" value="MFS general substrate transporter"/>
    <property type="match status" value="1"/>
</dbReference>
<keyword evidence="6" id="KW-0805">Transcription regulation</keyword>
<dbReference type="Pfam" id="PF00172">
    <property type="entry name" value="Zn_clus"/>
    <property type="match status" value="1"/>
</dbReference>
<dbReference type="InterPro" id="IPR021858">
    <property type="entry name" value="Fun_TF"/>
</dbReference>
<dbReference type="InterPro" id="IPR005828">
    <property type="entry name" value="MFS_sugar_transport-like"/>
</dbReference>
<dbReference type="PROSITE" id="PS00463">
    <property type="entry name" value="ZN2_CY6_FUNGAL_1"/>
    <property type="match status" value="1"/>
</dbReference>
<proteinExistence type="inferred from homology"/>
<feature type="transmembrane region" description="Helical" evidence="12">
    <location>
        <begin position="1101"/>
        <end position="1121"/>
    </location>
</feature>
<keyword evidence="7" id="KW-0238">DNA-binding</keyword>
<dbReference type="GO" id="GO:0009893">
    <property type="term" value="P:positive regulation of metabolic process"/>
    <property type="evidence" value="ECO:0007669"/>
    <property type="project" value="UniProtKB-ARBA"/>
</dbReference>
<evidence type="ECO:0000256" key="11">
    <source>
        <dbReference type="SAM" id="MobiDB-lite"/>
    </source>
</evidence>
<dbReference type="VEuPathDB" id="FungiDB:An14g06260"/>
<dbReference type="VEuPathDB" id="FungiDB:M747DRAFT_311355"/>
<feature type="domain" description="Zn(2)-C6 fungal-type" evidence="13">
    <location>
        <begin position="25"/>
        <end position="55"/>
    </location>
</feature>
<dbReference type="SMART" id="SM00066">
    <property type="entry name" value="GAL4"/>
    <property type="match status" value="1"/>
</dbReference>
<dbReference type="Proteomes" id="UP000068243">
    <property type="component" value="Unassembled WGS sequence"/>
</dbReference>
<feature type="region of interest" description="Disordered" evidence="11">
    <location>
        <begin position="1"/>
        <end position="24"/>
    </location>
</feature>
<dbReference type="VEuPathDB" id="FungiDB:ATCC64974_5080"/>
<dbReference type="PROSITE" id="PS00216">
    <property type="entry name" value="SUGAR_TRANSPORT_1"/>
    <property type="match status" value="1"/>
</dbReference>
<keyword evidence="9" id="KW-0804">Transcription</keyword>
<dbReference type="Pfam" id="PF11951">
    <property type="entry name" value="Fungal_trans_2"/>
    <property type="match status" value="1"/>
</dbReference>
<dbReference type="VEuPathDB" id="FungiDB:An14g06270"/>
<dbReference type="InterPro" id="IPR003663">
    <property type="entry name" value="Sugar/inositol_transpt"/>
</dbReference>
<organism evidence="15 16">
    <name type="scientific">Aspergillus niger</name>
    <dbReference type="NCBI Taxonomy" id="5061"/>
    <lineage>
        <taxon>Eukaryota</taxon>
        <taxon>Fungi</taxon>
        <taxon>Dikarya</taxon>
        <taxon>Ascomycota</taxon>
        <taxon>Pezizomycotina</taxon>
        <taxon>Eurotiomycetes</taxon>
        <taxon>Eurotiomycetidae</taxon>
        <taxon>Eurotiales</taxon>
        <taxon>Aspergillaceae</taxon>
        <taxon>Aspergillus</taxon>
        <taxon>Aspergillus subgen. Circumdati</taxon>
    </lineage>
</organism>
<dbReference type="Gene3D" id="4.10.240.10">
    <property type="entry name" value="Zn(2)-C6 fungal-type DNA-binding domain"/>
    <property type="match status" value="1"/>
</dbReference>
<dbReference type="InterPro" id="IPR036864">
    <property type="entry name" value="Zn2-C6_fun-type_DNA-bd_sf"/>
</dbReference>
<dbReference type="InterPro" id="IPR005829">
    <property type="entry name" value="Sugar_transporter_CS"/>
</dbReference>
<evidence type="ECO:0000256" key="1">
    <source>
        <dbReference type="ARBA" id="ARBA00004141"/>
    </source>
</evidence>
<feature type="transmembrane region" description="Helical" evidence="12">
    <location>
        <begin position="1028"/>
        <end position="1050"/>
    </location>
</feature>
<evidence type="ECO:0000313" key="15">
    <source>
        <dbReference type="EMBL" id="GAQ42628.1"/>
    </source>
</evidence>
<dbReference type="AlphaFoldDB" id="A0A100IJZ1"/>
<dbReference type="VEuPathDB" id="FungiDB:ASPNIDRAFT2_1116023"/>
<feature type="compositionally biased region" description="Low complexity" evidence="11">
    <location>
        <begin position="122"/>
        <end position="133"/>
    </location>
</feature>
<comment type="subcellular location">
    <subcellularLocation>
        <location evidence="1">Membrane</location>
        <topology evidence="1">Multi-pass membrane protein</topology>
    </subcellularLocation>
</comment>
<dbReference type="PROSITE" id="PS50850">
    <property type="entry name" value="MFS"/>
    <property type="match status" value="1"/>
</dbReference>
<feature type="transmembrane region" description="Helical" evidence="12">
    <location>
        <begin position="921"/>
        <end position="943"/>
    </location>
</feature>
<feature type="compositionally biased region" description="Polar residues" evidence="11">
    <location>
        <begin position="110"/>
        <end position="121"/>
    </location>
</feature>
<evidence type="ECO:0000256" key="5">
    <source>
        <dbReference type="ARBA" id="ARBA00022989"/>
    </source>
</evidence>
<feature type="transmembrane region" description="Helical" evidence="12">
    <location>
        <begin position="799"/>
        <end position="817"/>
    </location>
</feature>
<dbReference type="EMBL" id="BCMY01000008">
    <property type="protein sequence ID" value="GAQ42628.1"/>
    <property type="molecule type" value="Genomic_DNA"/>
</dbReference>
<protein>
    <submittedName>
        <fullName evidence="15">Zn(II)2Cys6 transcription factor</fullName>
    </submittedName>
</protein>
<feature type="transmembrane region" description="Helical" evidence="12">
    <location>
        <begin position="709"/>
        <end position="728"/>
    </location>
</feature>
<evidence type="ECO:0000259" key="13">
    <source>
        <dbReference type="PROSITE" id="PS50048"/>
    </source>
</evidence>
<keyword evidence="5 12" id="KW-1133">Transmembrane helix</keyword>
<comment type="caution">
    <text evidence="15">The sequence shown here is derived from an EMBL/GenBank/DDBJ whole genome shotgun (WGS) entry which is preliminary data.</text>
</comment>
<dbReference type="GO" id="GO:0005351">
    <property type="term" value="F:carbohydrate:proton symporter activity"/>
    <property type="evidence" value="ECO:0007669"/>
    <property type="project" value="TreeGrafter"/>
</dbReference>
<feature type="transmembrane region" description="Helical" evidence="12">
    <location>
        <begin position="829"/>
        <end position="852"/>
    </location>
</feature>
<gene>
    <name evidence="15" type="ORF">ABL_05289</name>
</gene>
<dbReference type="PROSITE" id="PS00217">
    <property type="entry name" value="SUGAR_TRANSPORT_2"/>
    <property type="match status" value="1"/>
</dbReference>
<evidence type="ECO:0000313" key="16">
    <source>
        <dbReference type="Proteomes" id="UP000068243"/>
    </source>
</evidence>
<evidence type="ECO:0000259" key="14">
    <source>
        <dbReference type="PROSITE" id="PS50850"/>
    </source>
</evidence>
<dbReference type="CDD" id="cd00067">
    <property type="entry name" value="GAL4"/>
    <property type="match status" value="1"/>
</dbReference>
<feature type="region of interest" description="Disordered" evidence="11">
    <location>
        <begin position="110"/>
        <end position="134"/>
    </location>
</feature>
<name>A0A100IJZ1_ASPNG</name>
<evidence type="ECO:0000256" key="9">
    <source>
        <dbReference type="ARBA" id="ARBA00023163"/>
    </source>
</evidence>
<comment type="similarity">
    <text evidence="2">Belongs to the major facilitator superfamily. Sugar transporter (TC 2.A.1.1) family.</text>
</comment>
<evidence type="ECO:0000256" key="12">
    <source>
        <dbReference type="SAM" id="Phobius"/>
    </source>
</evidence>
<dbReference type="VEuPathDB" id="FungiDB:ASPNIDRAFT2_1116024"/>
<evidence type="ECO:0000256" key="10">
    <source>
        <dbReference type="ARBA" id="ARBA00023242"/>
    </source>
</evidence>
<feature type="region of interest" description="Disordered" evidence="11">
    <location>
        <begin position="64"/>
        <end position="95"/>
    </location>
</feature>
<feature type="compositionally biased region" description="Basic and acidic residues" evidence="11">
    <location>
        <begin position="1179"/>
        <end position="1190"/>
    </location>
</feature>
<evidence type="ECO:0000256" key="3">
    <source>
        <dbReference type="ARBA" id="ARBA00022448"/>
    </source>
</evidence>
<dbReference type="VEuPathDB" id="FungiDB:M747DRAFT_1029"/>
<dbReference type="PROSITE" id="PS50048">
    <property type="entry name" value="ZN2_CY6_FUNGAL_2"/>
    <property type="match status" value="1"/>
</dbReference>
<feature type="transmembrane region" description="Helical" evidence="12">
    <location>
        <begin position="955"/>
        <end position="981"/>
    </location>
</feature>
<dbReference type="NCBIfam" id="TIGR00879">
    <property type="entry name" value="SP"/>
    <property type="match status" value="1"/>
</dbReference>
<evidence type="ECO:0000256" key="2">
    <source>
        <dbReference type="ARBA" id="ARBA00010992"/>
    </source>
</evidence>
<dbReference type="SUPFAM" id="SSF57701">
    <property type="entry name" value="Zn2/Cys6 DNA-binding domain"/>
    <property type="match status" value="1"/>
</dbReference>
<feature type="compositionally biased region" description="Low complexity" evidence="11">
    <location>
        <begin position="70"/>
        <end position="91"/>
    </location>
</feature>